<evidence type="ECO:0000256" key="1">
    <source>
        <dbReference type="SAM" id="MobiDB-lite"/>
    </source>
</evidence>
<evidence type="ECO:0000313" key="3">
    <source>
        <dbReference type="EMBL" id="SFF28590.1"/>
    </source>
</evidence>
<keyword evidence="2" id="KW-1133">Transmembrane helix</keyword>
<dbReference type="AlphaFoldDB" id="A0A1I2HH04"/>
<proteinExistence type="predicted"/>
<dbReference type="OrthoDB" id="3808044at2"/>
<reference evidence="3 4" key="1">
    <citation type="submission" date="2016-10" db="EMBL/GenBank/DDBJ databases">
        <authorList>
            <person name="de Groot N.N."/>
        </authorList>
    </citation>
    <scope>NUCLEOTIDE SEQUENCE [LARGE SCALE GENOMIC DNA]</scope>
    <source>
        <strain evidence="3 4">DSM 43019</strain>
    </source>
</reference>
<dbReference type="InterPro" id="IPR057561">
    <property type="entry name" value="NADase_transloc"/>
</dbReference>
<feature type="transmembrane region" description="Helical" evidence="2">
    <location>
        <begin position="112"/>
        <end position="132"/>
    </location>
</feature>
<dbReference type="STRING" id="35752.SAMN05421541_108152"/>
<dbReference type="EMBL" id="FONV01000008">
    <property type="protein sequence ID" value="SFF28590.1"/>
    <property type="molecule type" value="Genomic_DNA"/>
</dbReference>
<protein>
    <recommendedName>
        <fullName evidence="5">Zinc ribbon domain-containing protein</fullName>
    </recommendedName>
</protein>
<keyword evidence="2" id="KW-0472">Membrane</keyword>
<evidence type="ECO:0000313" key="4">
    <source>
        <dbReference type="Proteomes" id="UP000199645"/>
    </source>
</evidence>
<feature type="region of interest" description="Disordered" evidence="1">
    <location>
        <begin position="1"/>
        <end position="62"/>
    </location>
</feature>
<sequence>MTSPTSPRRPGDPAPPSEADRARALLLPVSEPEGTQDLDGDGVPAVLPGRPEPAQPPTRLATPAEESGLTCWNCSFGNREDRIFCRNCGAELRNPPTLQLPPPPRRSLKKPLLIAVAVLACLALVAGIVAAVRAFSGGDALVPAGLVVAPPEQAEATREDPQHPVRNAFDGVTDSWWGPGRAGEGKGEAVQARYVRPVHLRAIRIHPGVSTRPADKEKQARPREIRVIVTDGQGKGSEKRYRLEDGKPLLAEIDVPEARQVQVVLESAYGATGGRQVAICEIELFRAPA</sequence>
<dbReference type="Gene3D" id="2.60.120.260">
    <property type="entry name" value="Galactose-binding domain-like"/>
    <property type="match status" value="1"/>
</dbReference>
<evidence type="ECO:0008006" key="5">
    <source>
        <dbReference type="Google" id="ProtNLM"/>
    </source>
</evidence>
<evidence type="ECO:0000256" key="2">
    <source>
        <dbReference type="SAM" id="Phobius"/>
    </source>
</evidence>
<dbReference type="Proteomes" id="UP000199645">
    <property type="component" value="Unassembled WGS sequence"/>
</dbReference>
<organism evidence="3 4">
    <name type="scientific">Actinoplanes philippinensis</name>
    <dbReference type="NCBI Taxonomy" id="35752"/>
    <lineage>
        <taxon>Bacteria</taxon>
        <taxon>Bacillati</taxon>
        <taxon>Actinomycetota</taxon>
        <taxon>Actinomycetes</taxon>
        <taxon>Micromonosporales</taxon>
        <taxon>Micromonosporaceae</taxon>
        <taxon>Actinoplanes</taxon>
    </lineage>
</organism>
<gene>
    <name evidence="3" type="ORF">SAMN05421541_108152</name>
</gene>
<accession>A0A1I2HH04</accession>
<keyword evidence="4" id="KW-1185">Reference proteome</keyword>
<dbReference type="NCBIfam" id="NF047619">
    <property type="entry name" value="NADase_discoid"/>
    <property type="match status" value="1"/>
</dbReference>
<keyword evidence="2" id="KW-0812">Transmembrane</keyword>
<name>A0A1I2HH04_9ACTN</name>
<dbReference type="RefSeq" id="WP_093616958.1">
    <property type="nucleotide sequence ID" value="NZ_BOMT01000085.1"/>
</dbReference>